<sequence length="204" mass="22317">MNSISITLREFAYLAACCGAQTLWGVPNPFSDLAGGRLTDAMAQAAASLAKRKLILLGFDGEMQIPRNVLRLTGCCALPDRSLLFFPSDPAAQRLLLFEKSGLWTECTWDGGDSVILRETDPIRAIEHATENPVWTPLTPGMVTLLNHIHRTRCVISVGTEKTEASVAASEENGHCRSFARPNRLRKICTTWLCETAPSKEGTT</sequence>
<proteinExistence type="predicted"/>
<comment type="caution">
    <text evidence="1">The sequence shown here is derived from an EMBL/GenBank/DDBJ whole genome shotgun (WGS) entry which is preliminary data.</text>
</comment>
<reference evidence="1" key="2">
    <citation type="journal article" date="2021" name="PeerJ">
        <title>Extensive microbial diversity within the chicken gut microbiome revealed by metagenomics and culture.</title>
        <authorList>
            <person name="Gilroy R."/>
            <person name="Ravi A."/>
            <person name="Getino M."/>
            <person name="Pursley I."/>
            <person name="Horton D.L."/>
            <person name="Alikhan N.F."/>
            <person name="Baker D."/>
            <person name="Gharbi K."/>
            <person name="Hall N."/>
            <person name="Watson M."/>
            <person name="Adriaenssens E.M."/>
            <person name="Foster-Nyarko E."/>
            <person name="Jarju S."/>
            <person name="Secka A."/>
            <person name="Antonio M."/>
            <person name="Oren A."/>
            <person name="Chaudhuri R.R."/>
            <person name="La Ragione R."/>
            <person name="Hildebrand F."/>
            <person name="Pallen M.J."/>
        </authorList>
    </citation>
    <scope>NUCLEOTIDE SEQUENCE</scope>
    <source>
        <strain evidence="1">ChiSxjej1B13-7958</strain>
    </source>
</reference>
<accession>A0A9D1DFC4</accession>
<dbReference type="EMBL" id="DVGZ01000116">
    <property type="protein sequence ID" value="HIR48122.1"/>
    <property type="molecule type" value="Genomic_DNA"/>
</dbReference>
<protein>
    <submittedName>
        <fullName evidence="1">Uncharacterized protein</fullName>
    </submittedName>
</protein>
<evidence type="ECO:0000313" key="2">
    <source>
        <dbReference type="Proteomes" id="UP000824242"/>
    </source>
</evidence>
<gene>
    <name evidence="1" type="ORF">IAB89_10805</name>
</gene>
<dbReference type="AlphaFoldDB" id="A0A9D1DFC4"/>
<organism evidence="1 2">
    <name type="scientific">Candidatus Caccousia avicola</name>
    <dbReference type="NCBI Taxonomy" id="2840721"/>
    <lineage>
        <taxon>Bacteria</taxon>
        <taxon>Bacillati</taxon>
        <taxon>Bacillota</taxon>
        <taxon>Clostridia</taxon>
        <taxon>Eubacteriales</taxon>
        <taxon>Oscillospiraceae</taxon>
        <taxon>Oscillospiraceae incertae sedis</taxon>
        <taxon>Candidatus Caccousia</taxon>
    </lineage>
</organism>
<name>A0A9D1DFC4_9FIRM</name>
<dbReference type="Proteomes" id="UP000824242">
    <property type="component" value="Unassembled WGS sequence"/>
</dbReference>
<evidence type="ECO:0000313" key="1">
    <source>
        <dbReference type="EMBL" id="HIR48122.1"/>
    </source>
</evidence>
<reference evidence="1" key="1">
    <citation type="submission" date="2020-10" db="EMBL/GenBank/DDBJ databases">
        <authorList>
            <person name="Gilroy R."/>
        </authorList>
    </citation>
    <scope>NUCLEOTIDE SEQUENCE</scope>
    <source>
        <strain evidence="1">ChiSxjej1B13-7958</strain>
    </source>
</reference>